<dbReference type="GeneID" id="92051669"/>
<evidence type="ECO:0000313" key="4">
    <source>
        <dbReference type="Proteomes" id="UP001433268"/>
    </source>
</evidence>
<organism evidence="3 4">
    <name type="scientific">Apiospora hydei</name>
    <dbReference type="NCBI Taxonomy" id="1337664"/>
    <lineage>
        <taxon>Eukaryota</taxon>
        <taxon>Fungi</taxon>
        <taxon>Dikarya</taxon>
        <taxon>Ascomycota</taxon>
        <taxon>Pezizomycotina</taxon>
        <taxon>Sordariomycetes</taxon>
        <taxon>Xylariomycetidae</taxon>
        <taxon>Amphisphaeriales</taxon>
        <taxon>Apiosporaceae</taxon>
        <taxon>Apiospora</taxon>
    </lineage>
</organism>
<comment type="similarity">
    <text evidence="1">Belongs to the methyltransferase superfamily. LaeA methyltransferase family.</text>
</comment>
<dbReference type="Gene3D" id="3.40.50.150">
    <property type="entry name" value="Vaccinia Virus protein VP39"/>
    <property type="match status" value="1"/>
</dbReference>
<dbReference type="SUPFAM" id="SSF53335">
    <property type="entry name" value="S-adenosyl-L-methionine-dependent methyltransferases"/>
    <property type="match status" value="1"/>
</dbReference>
<evidence type="ECO:0000259" key="2">
    <source>
        <dbReference type="Pfam" id="PF08242"/>
    </source>
</evidence>
<comment type="caution">
    <text evidence="3">The sequence shown here is derived from an EMBL/GenBank/DDBJ whole genome shotgun (WGS) entry which is preliminary data.</text>
</comment>
<dbReference type="CDD" id="cd02440">
    <property type="entry name" value="AdoMet_MTases"/>
    <property type="match status" value="1"/>
</dbReference>
<dbReference type="InterPro" id="IPR013217">
    <property type="entry name" value="Methyltransf_12"/>
</dbReference>
<dbReference type="Pfam" id="PF08242">
    <property type="entry name" value="Methyltransf_12"/>
    <property type="match status" value="1"/>
</dbReference>
<sequence length="264" mass="28757">MANTPSGATVDKVKQDYDEQASMYNVLLKWPFGQLESQLFASAVGSDDFCRGATVLDIGGGTGLRARQALEAGAARVDVVDFSDEMMAVGRRDAEALLGPEESAQRLRWFHGDATKPLFGTTTETERVEGLAGLSPPYDVVMANWIFDHVDKPEVLEALWRNIAAAVKPGGRFIGVRACDPRCEAMSSGNSTIPSTGDGRPAIHLENASLEVSYSGSTEMHERHGFTDVEIEPCEKQGVVRADPGFWQLWINKPGFVVVKARKR</sequence>
<dbReference type="EMBL" id="JAQQWN010000010">
    <property type="protein sequence ID" value="KAK8062198.1"/>
    <property type="molecule type" value="Genomic_DNA"/>
</dbReference>
<dbReference type="Proteomes" id="UP001433268">
    <property type="component" value="Unassembled WGS sequence"/>
</dbReference>
<reference evidence="3 4" key="1">
    <citation type="submission" date="2023-01" db="EMBL/GenBank/DDBJ databases">
        <title>Analysis of 21 Apiospora genomes using comparative genomics revels a genus with tremendous synthesis potential of carbohydrate active enzymes and secondary metabolites.</title>
        <authorList>
            <person name="Sorensen T."/>
        </authorList>
    </citation>
    <scope>NUCLEOTIDE SEQUENCE [LARGE SCALE GENOMIC DNA]</scope>
    <source>
        <strain evidence="3 4">CBS 114990</strain>
    </source>
</reference>
<accession>A0ABR1UTD9</accession>
<gene>
    <name evidence="3" type="ORF">PG997_014295</name>
</gene>
<dbReference type="PANTHER" id="PTHR43591">
    <property type="entry name" value="METHYLTRANSFERASE"/>
    <property type="match status" value="1"/>
</dbReference>
<keyword evidence="4" id="KW-1185">Reference proteome</keyword>
<proteinExistence type="inferred from homology"/>
<evidence type="ECO:0000313" key="3">
    <source>
        <dbReference type="EMBL" id="KAK8062198.1"/>
    </source>
</evidence>
<name>A0ABR1UTD9_9PEZI</name>
<feature type="domain" description="Methyltransferase type 12" evidence="2">
    <location>
        <begin position="56"/>
        <end position="173"/>
    </location>
</feature>
<dbReference type="InterPro" id="IPR029063">
    <property type="entry name" value="SAM-dependent_MTases_sf"/>
</dbReference>
<evidence type="ECO:0000256" key="1">
    <source>
        <dbReference type="ARBA" id="ARBA00038158"/>
    </source>
</evidence>
<protein>
    <recommendedName>
        <fullName evidence="2">Methyltransferase type 12 domain-containing protein</fullName>
    </recommendedName>
</protein>
<dbReference type="RefSeq" id="XP_066660797.1">
    <property type="nucleotide sequence ID" value="XM_066818609.1"/>
</dbReference>